<dbReference type="InterPro" id="IPR036465">
    <property type="entry name" value="vWFA_dom_sf"/>
</dbReference>
<evidence type="ECO:0000259" key="1">
    <source>
        <dbReference type="Pfam" id="PF01882"/>
    </source>
</evidence>
<accession>A0A1G2HEY2</accession>
<dbReference type="Pfam" id="PF01882">
    <property type="entry name" value="DUF58"/>
    <property type="match status" value="1"/>
</dbReference>
<dbReference type="SUPFAM" id="SSF53300">
    <property type="entry name" value="vWA-like"/>
    <property type="match status" value="1"/>
</dbReference>
<reference evidence="2 3" key="1">
    <citation type="journal article" date="2016" name="Nat. Commun.">
        <title>Thousands of microbial genomes shed light on interconnected biogeochemical processes in an aquifer system.</title>
        <authorList>
            <person name="Anantharaman K."/>
            <person name="Brown C.T."/>
            <person name="Hug L.A."/>
            <person name="Sharon I."/>
            <person name="Castelle C.J."/>
            <person name="Probst A.J."/>
            <person name="Thomas B.C."/>
            <person name="Singh A."/>
            <person name="Wilkins M.J."/>
            <person name="Karaoz U."/>
            <person name="Brodie E.L."/>
            <person name="Williams K.H."/>
            <person name="Hubbard S.S."/>
            <person name="Banfield J.F."/>
        </authorList>
    </citation>
    <scope>NUCLEOTIDE SEQUENCE [LARGE SCALE GENOMIC DNA]</scope>
</reference>
<feature type="domain" description="DUF58" evidence="1">
    <location>
        <begin position="47"/>
        <end position="259"/>
    </location>
</feature>
<name>A0A1G2HEY2_9BACT</name>
<proteinExistence type="predicted"/>
<dbReference type="InterPro" id="IPR002881">
    <property type="entry name" value="DUF58"/>
</dbReference>
<dbReference type="EMBL" id="MHOH01000009">
    <property type="protein sequence ID" value="OGZ61023.1"/>
    <property type="molecule type" value="Genomic_DNA"/>
</dbReference>
<dbReference type="AlphaFoldDB" id="A0A1G2HEY2"/>
<dbReference type="Proteomes" id="UP000178835">
    <property type="component" value="Unassembled WGS sequence"/>
</dbReference>
<evidence type="ECO:0000313" key="2">
    <source>
        <dbReference type="EMBL" id="OGZ61023.1"/>
    </source>
</evidence>
<dbReference type="PANTHER" id="PTHR33608:SF6">
    <property type="entry name" value="BLL2464 PROTEIN"/>
    <property type="match status" value="1"/>
</dbReference>
<comment type="caution">
    <text evidence="2">The sequence shown here is derived from an EMBL/GenBank/DDBJ whole genome shotgun (WGS) entry which is preliminary data.</text>
</comment>
<evidence type="ECO:0000313" key="3">
    <source>
        <dbReference type="Proteomes" id="UP000178835"/>
    </source>
</evidence>
<organism evidence="2 3">
    <name type="scientific">Candidatus Spechtbacteria bacterium RIFCSPLOWO2_01_FULL_43_12</name>
    <dbReference type="NCBI Taxonomy" id="1802162"/>
    <lineage>
        <taxon>Bacteria</taxon>
        <taxon>Candidatus Spechtiibacteriota</taxon>
    </lineage>
</organism>
<sequence>MDRTEVNKLFDAVRFSHLALKPRSAKSHLFGDWDSIYAGEGFDFEEMSEYVPGDNPRRINIDASMRAGKTIVVKRKEQREDRVLVVLDISPSMFLRDKMAAAYSAAAMVFISALRQRIPCGMFIADTSQTAEFLPRLGKKQLYRVKEALETSICDGIASVSGLKRNRSGNLALRAWRKALPKGSCVFVISDFLGNSDENLVSLLEERLYGYKVVPVVIQDELEYSFPTDIPRGGVSVGVLGVETQDVVSISISRSQAQRIKQEHEKRFSELKDTFFRSRLLWAHISSPDLEEMTGILRRALHRISKR</sequence>
<dbReference type="PANTHER" id="PTHR33608">
    <property type="entry name" value="BLL2464 PROTEIN"/>
    <property type="match status" value="1"/>
</dbReference>
<protein>
    <recommendedName>
        <fullName evidence="1">DUF58 domain-containing protein</fullName>
    </recommendedName>
</protein>
<gene>
    <name evidence="2" type="ORF">A2919_00805</name>
</gene>